<dbReference type="GO" id="GO:0015629">
    <property type="term" value="C:actin cytoskeleton"/>
    <property type="evidence" value="ECO:0007669"/>
    <property type="project" value="TreeGrafter"/>
</dbReference>
<dbReference type="PANTHER" id="PTHR24217">
    <property type="entry name" value="PUTATIVE-RELATED"/>
    <property type="match status" value="1"/>
</dbReference>
<dbReference type="AlphaFoldDB" id="A0A3Q2Y482"/>
<dbReference type="GO" id="GO:0005634">
    <property type="term" value="C:nucleus"/>
    <property type="evidence" value="ECO:0007669"/>
    <property type="project" value="TreeGrafter"/>
</dbReference>
<feature type="compositionally biased region" description="Polar residues" evidence="5">
    <location>
        <begin position="17"/>
        <end position="27"/>
    </location>
</feature>
<evidence type="ECO:0000256" key="5">
    <source>
        <dbReference type="SAM" id="MobiDB-lite"/>
    </source>
</evidence>
<feature type="compositionally biased region" description="Polar residues" evidence="5">
    <location>
        <begin position="338"/>
        <end position="348"/>
    </location>
</feature>
<dbReference type="Proteomes" id="UP000264820">
    <property type="component" value="Unplaced"/>
</dbReference>
<feature type="region of interest" description="Disordered" evidence="5">
    <location>
        <begin position="426"/>
        <end position="501"/>
    </location>
</feature>
<feature type="compositionally biased region" description="Polar residues" evidence="5">
    <location>
        <begin position="535"/>
        <end position="544"/>
    </location>
</feature>
<feature type="region of interest" description="Disordered" evidence="5">
    <location>
        <begin position="622"/>
        <end position="769"/>
    </location>
</feature>
<feature type="region of interest" description="Disordered" evidence="5">
    <location>
        <begin position="171"/>
        <end position="195"/>
    </location>
</feature>
<evidence type="ECO:0000256" key="4">
    <source>
        <dbReference type="ARBA" id="ARBA00038161"/>
    </source>
</evidence>
<dbReference type="PANTHER" id="PTHR24217:SF9">
    <property type="entry name" value="SYNAPTOPODIN-2"/>
    <property type="match status" value="1"/>
</dbReference>
<evidence type="ECO:0000313" key="6">
    <source>
        <dbReference type="Ensembl" id="ENSHCOP00000011773.1"/>
    </source>
</evidence>
<feature type="compositionally biased region" description="Gly residues" evidence="5">
    <location>
        <begin position="56"/>
        <end position="77"/>
    </location>
</feature>
<protein>
    <submittedName>
        <fullName evidence="6">Synaptopodin-2-like</fullName>
    </submittedName>
</protein>
<dbReference type="InterPro" id="IPR051976">
    <property type="entry name" value="Synaptopodin_domain"/>
</dbReference>
<feature type="compositionally biased region" description="Low complexity" evidence="5">
    <location>
        <begin position="469"/>
        <end position="482"/>
    </location>
</feature>
<reference evidence="6" key="1">
    <citation type="submission" date="2025-08" db="UniProtKB">
        <authorList>
            <consortium name="Ensembl"/>
        </authorList>
    </citation>
    <scope>IDENTIFICATION</scope>
</reference>
<evidence type="ECO:0000256" key="2">
    <source>
        <dbReference type="ARBA" id="ARBA00022490"/>
    </source>
</evidence>
<keyword evidence="2" id="KW-0963">Cytoplasm</keyword>
<feature type="compositionally biased region" description="Polar residues" evidence="5">
    <location>
        <begin position="290"/>
        <end position="299"/>
    </location>
</feature>
<dbReference type="GO" id="GO:0030018">
    <property type="term" value="C:Z disc"/>
    <property type="evidence" value="ECO:0007669"/>
    <property type="project" value="TreeGrafter"/>
</dbReference>
<feature type="compositionally biased region" description="Basic residues" evidence="5">
    <location>
        <begin position="111"/>
        <end position="120"/>
    </location>
</feature>
<feature type="region of interest" description="Disordered" evidence="5">
    <location>
        <begin position="290"/>
        <end position="313"/>
    </location>
</feature>
<feature type="region of interest" description="Disordered" evidence="5">
    <location>
        <begin position="334"/>
        <end position="369"/>
    </location>
</feature>
<reference evidence="6" key="2">
    <citation type="submission" date="2025-09" db="UniProtKB">
        <authorList>
            <consortium name="Ensembl"/>
        </authorList>
    </citation>
    <scope>IDENTIFICATION</scope>
</reference>
<feature type="compositionally biased region" description="Polar residues" evidence="5">
    <location>
        <begin position="483"/>
        <end position="494"/>
    </location>
</feature>
<dbReference type="Ensembl" id="ENSHCOT00000018593.1">
    <property type="protein sequence ID" value="ENSHCOP00000011773.1"/>
    <property type="gene ID" value="ENSHCOG00000014667.1"/>
</dbReference>
<name>A0A3Q2Y482_HIPCM</name>
<evidence type="ECO:0000256" key="1">
    <source>
        <dbReference type="ARBA" id="ARBA00004496"/>
    </source>
</evidence>
<dbReference type="GO" id="GO:0032233">
    <property type="term" value="P:positive regulation of actin filament bundle assembly"/>
    <property type="evidence" value="ECO:0007669"/>
    <property type="project" value="TreeGrafter"/>
</dbReference>
<dbReference type="GO" id="GO:0003779">
    <property type="term" value="F:actin binding"/>
    <property type="evidence" value="ECO:0007669"/>
    <property type="project" value="TreeGrafter"/>
</dbReference>
<dbReference type="GeneTree" id="ENSGT00950000183054"/>
<feature type="region of interest" description="Disordered" evidence="5">
    <location>
        <begin position="1"/>
        <end position="133"/>
    </location>
</feature>
<proteinExistence type="inferred from homology"/>
<feature type="compositionally biased region" description="Polar residues" evidence="5">
    <location>
        <begin position="448"/>
        <end position="468"/>
    </location>
</feature>
<feature type="compositionally biased region" description="Pro residues" evidence="5">
    <location>
        <begin position="701"/>
        <end position="710"/>
    </location>
</feature>
<organism evidence="6 7">
    <name type="scientific">Hippocampus comes</name>
    <name type="common">Tiger tail seahorse</name>
    <dbReference type="NCBI Taxonomy" id="109280"/>
    <lineage>
        <taxon>Eukaryota</taxon>
        <taxon>Metazoa</taxon>
        <taxon>Chordata</taxon>
        <taxon>Craniata</taxon>
        <taxon>Vertebrata</taxon>
        <taxon>Euteleostomi</taxon>
        <taxon>Actinopterygii</taxon>
        <taxon>Neopterygii</taxon>
        <taxon>Teleostei</taxon>
        <taxon>Neoteleostei</taxon>
        <taxon>Acanthomorphata</taxon>
        <taxon>Syngnathiaria</taxon>
        <taxon>Syngnathiformes</taxon>
        <taxon>Syngnathoidei</taxon>
        <taxon>Syngnathidae</taxon>
        <taxon>Hippocampus</taxon>
    </lineage>
</organism>
<feature type="compositionally biased region" description="Basic and acidic residues" evidence="5">
    <location>
        <begin position="121"/>
        <end position="133"/>
    </location>
</feature>
<evidence type="ECO:0000256" key="3">
    <source>
        <dbReference type="ARBA" id="ARBA00022553"/>
    </source>
</evidence>
<dbReference type="OMA" id="MPASWKY"/>
<feature type="region of interest" description="Disordered" evidence="5">
    <location>
        <begin position="528"/>
        <end position="607"/>
    </location>
</feature>
<keyword evidence="3" id="KW-0597">Phosphoprotein</keyword>
<evidence type="ECO:0000313" key="7">
    <source>
        <dbReference type="Proteomes" id="UP000264820"/>
    </source>
</evidence>
<keyword evidence="7" id="KW-1185">Reference proteome</keyword>
<feature type="compositionally biased region" description="Polar residues" evidence="5">
    <location>
        <begin position="669"/>
        <end position="686"/>
    </location>
</feature>
<accession>A0A3Q2Y482</accession>
<feature type="compositionally biased region" description="Acidic residues" evidence="5">
    <location>
        <begin position="96"/>
        <end position="105"/>
    </location>
</feature>
<feature type="compositionally biased region" description="Low complexity" evidence="5">
    <location>
        <begin position="734"/>
        <end position="753"/>
    </location>
</feature>
<sequence length="781" mass="84176">MSCTSLGSAHGMEGEQHTITSGTQEAPPSSDRKPLSHHGVVQGKEPAASASPGRGILSGGVGGPGASTGSRDVGGGPCELPGSFSVAFQIPSDEGTPGEEQDTDSDQEKPNKHRARHARFRRSESLSEKQVKEAKSKCKRIALLLSAAQPNPNNKGLLMFKKHRQRAKKYTLVSYGTGEDKRDDSTEEEDDDSTQGGVHVLEFTLADQDRSDLETHFLTNARSGKGVLTICLDKSLLDVEQKQSPMECLPETKGKGALMFAQRRQRMDEIAAEHEELRRQGMPVEGAQKSYEQQQTYHQGQHGPVQHQSHEAQRSLGNRTAKPFLVQNMAATPYSPAMTGTNQGQGEQIASRDERIATPAIRSGLLDSKRRNVAKPMFTFKETPKMSPNPDLLNLLNMSSKKMGFESGPEEDYLSLGAEACNFLQSSRSKHKTPPPVAPKPVIDPSSAPWSPQMEVTNQDMPQHAENSAPTPAVAPTAVTTPLSDQEPTSNVTAPGSAYEMPAVRGKGADMFAKRQSRMEKYVVDSETVQAHMASRSTSPTASLPNEWKYTPNVRAPPSRGFNPIQSPSYPPAASKQPPSSGPMSKAKKKGKQGPAPKPLDVVDVMKHQPYQLSASLFTYGSAGEGAKEPAPKPSCSPQNQKPYEQMAPVQSPGSFSAPYPQQAYDGNYQPTSNAYTPSDPHQQSPGGVYWQPYNQQTPQLPSPQYPPQQVPYQGAGSPPYLSPTTIAFQQPLPASVAPSFPVVSPPGSTTSGNTGVAPKPKFTAKKSCAQVWKPTVAESE</sequence>
<comment type="subcellular location">
    <subcellularLocation>
        <location evidence="1">Cytoplasm</location>
    </subcellularLocation>
</comment>
<comment type="similarity">
    <text evidence="4">Belongs to the synaptopodin family.</text>
</comment>